<evidence type="ECO:0000256" key="12">
    <source>
        <dbReference type="SAM" id="SignalP"/>
    </source>
</evidence>
<keyword evidence="3" id="KW-0812">Transmembrane</keyword>
<dbReference type="SUPFAM" id="SSF49313">
    <property type="entry name" value="Cadherin-like"/>
    <property type="match status" value="5"/>
</dbReference>
<comment type="subcellular location">
    <subcellularLocation>
        <location evidence="2">Membrane</location>
        <topology evidence="2">Single-pass membrane protein</topology>
    </subcellularLocation>
</comment>
<evidence type="ECO:0000256" key="2">
    <source>
        <dbReference type="ARBA" id="ARBA00004167"/>
    </source>
</evidence>
<keyword evidence="8" id="KW-1133">Transmembrane helix</keyword>
<dbReference type="Pfam" id="PF00028">
    <property type="entry name" value="Cadherin"/>
    <property type="match status" value="4"/>
</dbReference>
<organism evidence="14 15">
    <name type="scientific">Alligator sinensis</name>
    <name type="common">Chinese alligator</name>
    <dbReference type="NCBI Taxonomy" id="38654"/>
    <lineage>
        <taxon>Eukaryota</taxon>
        <taxon>Metazoa</taxon>
        <taxon>Chordata</taxon>
        <taxon>Craniata</taxon>
        <taxon>Vertebrata</taxon>
        <taxon>Euteleostomi</taxon>
        <taxon>Archelosauria</taxon>
        <taxon>Archosauria</taxon>
        <taxon>Crocodylia</taxon>
        <taxon>Alligatoridae</taxon>
        <taxon>Alligatorinae</taxon>
        <taxon>Alligator</taxon>
    </lineage>
</organism>
<protein>
    <submittedName>
        <fullName evidence="15">Protocadherin gamma-A4-like</fullName>
    </submittedName>
</protein>
<dbReference type="RefSeq" id="XP_014382576.1">
    <property type="nucleotide sequence ID" value="XM_014527090.1"/>
</dbReference>
<evidence type="ECO:0000259" key="13">
    <source>
        <dbReference type="PROSITE" id="PS50268"/>
    </source>
</evidence>
<dbReference type="PRINTS" id="PR00205">
    <property type="entry name" value="CADHERIN"/>
</dbReference>
<proteinExistence type="predicted"/>
<keyword evidence="7" id="KW-0130">Cell adhesion</keyword>
<feature type="domain" description="Cadherin" evidence="13">
    <location>
        <begin position="30"/>
        <end position="134"/>
    </location>
</feature>
<feature type="signal peptide" evidence="12">
    <location>
        <begin position="1"/>
        <end position="29"/>
    </location>
</feature>
<dbReference type="Gene3D" id="2.60.40.60">
    <property type="entry name" value="Cadherins"/>
    <property type="match status" value="5"/>
</dbReference>
<evidence type="ECO:0000256" key="4">
    <source>
        <dbReference type="ARBA" id="ARBA00022729"/>
    </source>
</evidence>
<dbReference type="SMART" id="SM00112">
    <property type="entry name" value="CA"/>
    <property type="match status" value="5"/>
</dbReference>
<dbReference type="InterPro" id="IPR015919">
    <property type="entry name" value="Cadherin-like_sf"/>
</dbReference>
<feature type="domain" description="Cadherin" evidence="13">
    <location>
        <begin position="135"/>
        <end position="243"/>
    </location>
</feature>
<dbReference type="InterPro" id="IPR002126">
    <property type="entry name" value="Cadherin-like_dom"/>
</dbReference>
<dbReference type="FunFam" id="2.60.40.60:FF:000002">
    <property type="entry name" value="Protocadherin alpha 2"/>
    <property type="match status" value="1"/>
</dbReference>
<keyword evidence="10" id="KW-0325">Glycoprotein</keyword>
<dbReference type="PANTHER" id="PTHR24028:SF234">
    <property type="entry name" value="PROTOCADHERIN GAMMA-A3"/>
    <property type="match status" value="1"/>
</dbReference>
<dbReference type="PANTHER" id="PTHR24028">
    <property type="entry name" value="CADHERIN-87A"/>
    <property type="match status" value="1"/>
</dbReference>
<dbReference type="OrthoDB" id="6252479at2759"/>
<dbReference type="InterPro" id="IPR013164">
    <property type="entry name" value="Cadherin_N"/>
</dbReference>
<evidence type="ECO:0000313" key="14">
    <source>
        <dbReference type="Proteomes" id="UP000189705"/>
    </source>
</evidence>
<feature type="domain" description="Cadherin" evidence="13">
    <location>
        <begin position="244"/>
        <end position="348"/>
    </location>
</feature>
<dbReference type="FunFam" id="2.60.40.60:FF:000129">
    <property type="entry name" value="protocadherin alpha-C2 isoform X1"/>
    <property type="match status" value="1"/>
</dbReference>
<dbReference type="InterPro" id="IPR020894">
    <property type="entry name" value="Cadherin_CS"/>
</dbReference>
<evidence type="ECO:0000313" key="15">
    <source>
        <dbReference type="RefSeq" id="XP_014382576.1"/>
    </source>
</evidence>
<keyword evidence="5" id="KW-0677">Repeat</keyword>
<dbReference type="CDD" id="cd11304">
    <property type="entry name" value="Cadherin_repeat"/>
    <property type="match status" value="5"/>
</dbReference>
<dbReference type="GO" id="GO:0005886">
    <property type="term" value="C:plasma membrane"/>
    <property type="evidence" value="ECO:0007669"/>
    <property type="project" value="InterPro"/>
</dbReference>
<keyword evidence="4 12" id="KW-0732">Signal</keyword>
<dbReference type="GeneID" id="106723199"/>
<keyword evidence="6 11" id="KW-0106">Calcium</keyword>
<dbReference type="Pfam" id="PF08266">
    <property type="entry name" value="Cadherin_2"/>
    <property type="match status" value="1"/>
</dbReference>
<dbReference type="KEGG" id="asn:106723199"/>
<dbReference type="InParanoid" id="A0A1U8DQF2"/>
<dbReference type="FunFam" id="2.60.40.60:FF:000018">
    <property type="entry name" value="Protocadherin gamma c3"/>
    <property type="match status" value="1"/>
</dbReference>
<evidence type="ECO:0000256" key="5">
    <source>
        <dbReference type="ARBA" id="ARBA00022737"/>
    </source>
</evidence>
<dbReference type="InterPro" id="IPR050174">
    <property type="entry name" value="Protocadherin/Cadherin-CA"/>
</dbReference>
<reference evidence="15" key="1">
    <citation type="submission" date="2025-08" db="UniProtKB">
        <authorList>
            <consortium name="RefSeq"/>
        </authorList>
    </citation>
    <scope>IDENTIFICATION</scope>
</reference>
<sequence>MAKAQRLRRCAGRAVLCCVVLTVCGAAAAGQIRYSIPEEMQKGSFVGNIAQDLGLEAKALSERGVRVVSTGRTQYFALNVKSGHLITAERLDREQLCGRAEKCVINCEIIAEDRMEVFITEVELTDVNDHAPSFQEGKLEFRISETTAVGTRYSLEEAQDPDVGINSIRDYQLSSNEHFSLHVQAGAAGDKYPELVLEKPLDREEQAAHDLILTATDGGDPVRSGTARIHVVVLDANDNAPVFSQPLYRVSVRENVPVGSALLTVSATDADEELNAAVAYSLRKTKDKASETFQVDSRTGDIVTVGTLDYEEEAVYELEVQARDSGDLWARAKVLVTVLDVNDNAPQITVTSAVSSISEDSPPGTLVALIHLEDRDSGRDGEIMWSIPDHFRLQKSLDKYYTLVTARDLDREQVADYNVTVTARDRGAPPLWSATTIAVQVSDVNDNAPAFSQAAYSVWVSENNARGASVFCARAADADWGDNARVTYWLAEGELQGAPLSSWLSVQAESGAVHALRALDYEQVREIRFAVEARDGGGAAARDSLEDKFGRYGGDFASLWSQARNSTHCLGKCIGCAWIWTEECGELGVSLQPAPHADCVIMMPRVRTFLKRFLKDAICSKYACDLRAKPNQGKVFDVSLKWDTSNRFMLSFADLCFLLHNCLPLNGATLGHLVRAIPAAAGEISVNRRVLGCKSQMRPTIMTMNEEAKKIIIVDTTIPSENQHQAFTDAPAHKRRKYSTLANIIRAHGYDVMVDVLIVGTLRAWDPSNECILPLGQADMLPHGVPHDLLVL</sequence>
<dbReference type="eggNOG" id="KOG3594">
    <property type="taxonomic scope" value="Eukaryota"/>
</dbReference>
<dbReference type="PROSITE" id="PS50268">
    <property type="entry name" value="CADHERIN_2"/>
    <property type="match status" value="5"/>
</dbReference>
<dbReference type="GO" id="GO:0007156">
    <property type="term" value="P:homophilic cell adhesion via plasma membrane adhesion molecules"/>
    <property type="evidence" value="ECO:0007669"/>
    <property type="project" value="InterPro"/>
</dbReference>
<feature type="domain" description="Cadherin" evidence="13">
    <location>
        <begin position="452"/>
        <end position="537"/>
    </location>
</feature>
<feature type="domain" description="Cadherin" evidence="13">
    <location>
        <begin position="349"/>
        <end position="451"/>
    </location>
</feature>
<evidence type="ECO:0000256" key="6">
    <source>
        <dbReference type="ARBA" id="ARBA00022837"/>
    </source>
</evidence>
<name>A0A1U8DQF2_ALLSI</name>
<keyword evidence="9" id="KW-0472">Membrane</keyword>
<evidence type="ECO:0000256" key="9">
    <source>
        <dbReference type="ARBA" id="ARBA00023136"/>
    </source>
</evidence>
<evidence type="ECO:0000256" key="8">
    <source>
        <dbReference type="ARBA" id="ARBA00022989"/>
    </source>
</evidence>
<comment type="function">
    <text evidence="1">Potential calcium-dependent cell-adhesion protein. May be involved in the establishment and maintenance of specific neuronal connections in the brain.</text>
</comment>
<dbReference type="FunFam" id="2.60.40.60:FF:000006">
    <property type="entry name" value="Protocadherin alpha 2"/>
    <property type="match status" value="1"/>
</dbReference>
<evidence type="ECO:0000256" key="3">
    <source>
        <dbReference type="ARBA" id="ARBA00022692"/>
    </source>
</evidence>
<evidence type="ECO:0000256" key="11">
    <source>
        <dbReference type="PROSITE-ProRule" id="PRU00043"/>
    </source>
</evidence>
<dbReference type="Proteomes" id="UP000189705">
    <property type="component" value="Unplaced"/>
</dbReference>
<evidence type="ECO:0000256" key="10">
    <source>
        <dbReference type="ARBA" id="ARBA00023180"/>
    </source>
</evidence>
<dbReference type="AlphaFoldDB" id="A0A1U8DQF2"/>
<keyword evidence="14" id="KW-1185">Reference proteome</keyword>
<dbReference type="PROSITE" id="PS00232">
    <property type="entry name" value="CADHERIN_1"/>
    <property type="match status" value="2"/>
</dbReference>
<dbReference type="GO" id="GO:0005509">
    <property type="term" value="F:calcium ion binding"/>
    <property type="evidence" value="ECO:0007669"/>
    <property type="project" value="UniProtKB-UniRule"/>
</dbReference>
<accession>A0A1U8DQF2</accession>
<evidence type="ECO:0000256" key="7">
    <source>
        <dbReference type="ARBA" id="ARBA00022889"/>
    </source>
</evidence>
<feature type="chain" id="PRO_5010554989" evidence="12">
    <location>
        <begin position="30"/>
        <end position="792"/>
    </location>
</feature>
<evidence type="ECO:0000256" key="1">
    <source>
        <dbReference type="ARBA" id="ARBA00003436"/>
    </source>
</evidence>
<dbReference type="FunFam" id="2.60.40.60:FF:000001">
    <property type="entry name" value="Protocadherin alpha 2"/>
    <property type="match status" value="1"/>
</dbReference>
<gene>
    <name evidence="15" type="primary">LOC106723199</name>
</gene>